<dbReference type="AlphaFoldDB" id="A0A0V1GVR2"/>
<gene>
    <name evidence="1" type="ORF">T11_1072</name>
</gene>
<feature type="non-terminal residue" evidence="1">
    <location>
        <position position="142"/>
    </location>
</feature>
<evidence type="ECO:0000313" key="2">
    <source>
        <dbReference type="Proteomes" id="UP000055024"/>
    </source>
</evidence>
<reference evidence="1 2" key="1">
    <citation type="submission" date="2015-01" db="EMBL/GenBank/DDBJ databases">
        <title>Evolution of Trichinella species and genotypes.</title>
        <authorList>
            <person name="Korhonen P.K."/>
            <person name="Edoardo P."/>
            <person name="Giuseppe L.R."/>
            <person name="Gasser R.B."/>
        </authorList>
    </citation>
    <scope>NUCLEOTIDE SEQUENCE [LARGE SCALE GENOMIC DNA]</scope>
    <source>
        <strain evidence="1">ISS1029</strain>
    </source>
</reference>
<proteinExistence type="predicted"/>
<dbReference type="Proteomes" id="UP000055024">
    <property type="component" value="Unassembled WGS sequence"/>
</dbReference>
<name>A0A0V1GVR2_9BILA</name>
<evidence type="ECO:0000313" key="1">
    <source>
        <dbReference type="EMBL" id="KRZ02051.1"/>
    </source>
</evidence>
<organism evidence="1 2">
    <name type="scientific">Trichinella zimbabwensis</name>
    <dbReference type="NCBI Taxonomy" id="268475"/>
    <lineage>
        <taxon>Eukaryota</taxon>
        <taxon>Metazoa</taxon>
        <taxon>Ecdysozoa</taxon>
        <taxon>Nematoda</taxon>
        <taxon>Enoplea</taxon>
        <taxon>Dorylaimia</taxon>
        <taxon>Trichinellida</taxon>
        <taxon>Trichinellidae</taxon>
        <taxon>Trichinella</taxon>
    </lineage>
</organism>
<protein>
    <submittedName>
        <fullName evidence="1">Uncharacterized protein</fullName>
    </submittedName>
</protein>
<comment type="caution">
    <text evidence="1">The sequence shown here is derived from an EMBL/GenBank/DDBJ whole genome shotgun (WGS) entry which is preliminary data.</text>
</comment>
<keyword evidence="2" id="KW-1185">Reference proteome</keyword>
<dbReference type="OrthoDB" id="5920684at2759"/>
<accession>A0A0V1GVR2</accession>
<sequence length="142" mass="16364">MSSSNIFLIRTYLSSTSDYFRPNGAKRSNVHLATISTAMRTLSQIIINQNTLPRFSAEFVACSNLSSRFDVNFRNPQHLVKIVIQELQLQRSDIKLSCKEKRTLPRWKKSEDLDMIFPVEQLQPKENLQHLASLTPLAVWSK</sequence>
<dbReference type="EMBL" id="JYDP01000246">
    <property type="protein sequence ID" value="KRZ02051.1"/>
    <property type="molecule type" value="Genomic_DNA"/>
</dbReference>